<keyword evidence="3" id="KW-0648">Protein biosynthesis</keyword>
<name>A0ABS3UB82_9ACTN</name>
<dbReference type="Pfam" id="PF04760">
    <property type="entry name" value="IF2_N"/>
    <property type="match status" value="1"/>
</dbReference>
<dbReference type="Gene3D" id="1.10.10.2480">
    <property type="match status" value="1"/>
</dbReference>
<reference evidence="3 4" key="1">
    <citation type="submission" date="2021-03" db="EMBL/GenBank/DDBJ databases">
        <title>Glycomyces sp. nov., a novel actinomycete isolated from soil.</title>
        <authorList>
            <person name="Yang X."/>
            <person name="Xu X."/>
        </authorList>
    </citation>
    <scope>NUCLEOTIDE SEQUENCE [LARGE SCALE GENOMIC DNA]</scope>
    <source>
        <strain evidence="3 4">NEAU-S30</strain>
    </source>
</reference>
<protein>
    <submittedName>
        <fullName evidence="3">Translation initiation factor IF-2 N-terminal domain-containing protein</fullName>
    </submittedName>
</protein>
<dbReference type="RefSeq" id="WP_208499129.1">
    <property type="nucleotide sequence ID" value="NZ_JAGFNP010000015.1"/>
</dbReference>
<gene>
    <name evidence="3" type="ORF">J5V16_22015</name>
</gene>
<keyword evidence="4" id="KW-1185">Reference proteome</keyword>
<dbReference type="EMBL" id="JAGFNP010000015">
    <property type="protein sequence ID" value="MBO3735511.1"/>
    <property type="molecule type" value="Genomic_DNA"/>
</dbReference>
<evidence type="ECO:0000313" key="4">
    <source>
        <dbReference type="Proteomes" id="UP000681341"/>
    </source>
</evidence>
<dbReference type="GO" id="GO:0003743">
    <property type="term" value="F:translation initiation factor activity"/>
    <property type="evidence" value="ECO:0007669"/>
    <property type="project" value="UniProtKB-KW"/>
</dbReference>
<evidence type="ECO:0000256" key="1">
    <source>
        <dbReference type="SAM" id="MobiDB-lite"/>
    </source>
</evidence>
<sequence length="94" mass="9994">MGKHRLSPFEEPPEPRLRVHELAKDLGVTSRGLLSFFAREGISVRSASSFLDAEAEDLARSVAAAPASRSDEVVPGTSVGVGRMGRHARPSDPG</sequence>
<dbReference type="InterPro" id="IPR006847">
    <property type="entry name" value="IF2_N"/>
</dbReference>
<feature type="region of interest" description="Disordered" evidence="1">
    <location>
        <begin position="66"/>
        <end position="94"/>
    </location>
</feature>
<organism evidence="3 4">
    <name type="scientific">Glycomyces niveus</name>
    <dbReference type="NCBI Taxonomy" id="2820287"/>
    <lineage>
        <taxon>Bacteria</taxon>
        <taxon>Bacillati</taxon>
        <taxon>Actinomycetota</taxon>
        <taxon>Actinomycetes</taxon>
        <taxon>Glycomycetales</taxon>
        <taxon>Glycomycetaceae</taxon>
        <taxon>Glycomyces</taxon>
    </lineage>
</organism>
<proteinExistence type="predicted"/>
<accession>A0ABS3UB82</accession>
<evidence type="ECO:0000313" key="3">
    <source>
        <dbReference type="EMBL" id="MBO3735511.1"/>
    </source>
</evidence>
<dbReference type="Proteomes" id="UP000681341">
    <property type="component" value="Unassembled WGS sequence"/>
</dbReference>
<evidence type="ECO:0000259" key="2">
    <source>
        <dbReference type="Pfam" id="PF04760"/>
    </source>
</evidence>
<keyword evidence="3" id="KW-0396">Initiation factor</keyword>
<comment type="caution">
    <text evidence="3">The sequence shown here is derived from an EMBL/GenBank/DDBJ whole genome shotgun (WGS) entry which is preliminary data.</text>
</comment>
<feature type="domain" description="Translation initiation factor IF-2 N-terminal" evidence="2">
    <location>
        <begin position="16"/>
        <end position="55"/>
    </location>
</feature>